<dbReference type="SUPFAM" id="SSF64182">
    <property type="entry name" value="DHH phosphoesterases"/>
    <property type="match status" value="1"/>
</dbReference>
<dbReference type="Proteomes" id="UP000198870">
    <property type="component" value="Unassembled WGS sequence"/>
</dbReference>
<reference evidence="1 2" key="1">
    <citation type="submission" date="2016-10" db="EMBL/GenBank/DDBJ databases">
        <authorList>
            <person name="de Groot N.N."/>
        </authorList>
    </citation>
    <scope>NUCLEOTIDE SEQUENCE [LARGE SCALE GENOMIC DNA]</scope>
    <source>
        <strain evidence="1 2">AA1</strain>
    </source>
</reference>
<gene>
    <name evidence="1" type="ORF">SAMN05216233_101167</name>
</gene>
<proteinExistence type="predicted"/>
<organism evidence="1 2">
    <name type="scientific">Desulfoluna spongiiphila</name>
    <dbReference type="NCBI Taxonomy" id="419481"/>
    <lineage>
        <taxon>Bacteria</taxon>
        <taxon>Pseudomonadati</taxon>
        <taxon>Thermodesulfobacteriota</taxon>
        <taxon>Desulfobacteria</taxon>
        <taxon>Desulfobacterales</taxon>
        <taxon>Desulfolunaceae</taxon>
        <taxon>Desulfoluna</taxon>
    </lineage>
</organism>
<dbReference type="InterPro" id="IPR038763">
    <property type="entry name" value="DHH_sf"/>
</dbReference>
<dbReference type="OrthoDB" id="105221at2"/>
<dbReference type="AlphaFoldDB" id="A0A1G5AGL7"/>
<evidence type="ECO:0000313" key="1">
    <source>
        <dbReference type="EMBL" id="SCX77026.1"/>
    </source>
</evidence>
<evidence type="ECO:0000313" key="2">
    <source>
        <dbReference type="Proteomes" id="UP000198870"/>
    </source>
</evidence>
<dbReference type="STRING" id="419481.SAMN05216233_101167"/>
<dbReference type="RefSeq" id="WP_092207312.1">
    <property type="nucleotide sequence ID" value="NZ_FMUX01000001.1"/>
</dbReference>
<dbReference type="EMBL" id="FMUX01000001">
    <property type="protein sequence ID" value="SCX77026.1"/>
    <property type="molecule type" value="Genomic_DNA"/>
</dbReference>
<sequence length="298" mass="33404">MRIVTRPDFDGVVCAAVLEEALALTEPTLWVEPNDMQQGKVEVRDGDAIANLPFDPRCSLWFDHHATNRVTVPFEGAFEVAPSAAGLVWSYYRDGLTKDLTELIREADRIDSADLTRDEVEAPESNPYVLLSMTIFGRKGQDAPYWDRLVDLLRSRPIDEVMADPEVKRRCEAVVAQNKEYRRHLSSCTHVKEGVSITDFRGYEEAPEGNRFLVYAMFPDAVVSVKIRYVDRARKRVVLSVGHSIFNVGCNVHAGHLLSKFNGGGHFGAAACTFEASMADKYIPRIIGALQENKPHEH</sequence>
<name>A0A1G5AGL7_9BACT</name>
<accession>A0A1G5AGL7</accession>
<keyword evidence="2" id="KW-1185">Reference proteome</keyword>
<protein>
    <submittedName>
        <fullName evidence="1">NanoRNase/pAp phosphatase, hydrolyzes c-di-AMP and oligoRNAs</fullName>
    </submittedName>
</protein>